<protein>
    <submittedName>
        <fullName evidence="5">RNA-binding protein sce3</fullName>
    </submittedName>
</protein>
<dbReference type="PANTHER" id="PTHR23236">
    <property type="entry name" value="EUKARYOTIC TRANSLATION INITIATION FACTOR 4B/4H"/>
    <property type="match status" value="1"/>
</dbReference>
<dbReference type="Pfam" id="PF00076">
    <property type="entry name" value="RRM_1"/>
    <property type="match status" value="1"/>
</dbReference>
<feature type="domain" description="RRM" evidence="4">
    <location>
        <begin position="151"/>
        <end position="227"/>
    </location>
</feature>
<reference evidence="5 6" key="1">
    <citation type="submission" date="2017-08" db="EMBL/GenBank/DDBJ databases">
        <title>Harnessing the power of phylogenomics to disentangle the directionality and signatures of interkingdom host jumping in the parasitic fungal genus Tolypocladium.</title>
        <authorList>
            <person name="Quandt C.A."/>
            <person name="Patterson W."/>
            <person name="Spatafora J.W."/>
        </authorList>
    </citation>
    <scope>NUCLEOTIDE SEQUENCE [LARGE SCALE GENOMIC DNA]</scope>
    <source>
        <strain evidence="5 6">CBS 113982</strain>
    </source>
</reference>
<feature type="compositionally biased region" description="Basic and acidic residues" evidence="3">
    <location>
        <begin position="532"/>
        <end position="541"/>
    </location>
</feature>
<feature type="compositionally biased region" description="Basic and acidic residues" evidence="3">
    <location>
        <begin position="489"/>
        <end position="510"/>
    </location>
</feature>
<feature type="region of interest" description="Disordered" evidence="3">
    <location>
        <begin position="221"/>
        <end position="633"/>
    </location>
</feature>
<dbReference type="PANTHER" id="PTHR23236:SF11">
    <property type="entry name" value="EUKARYOTIC TRANSLATION INITIATION FACTOR 4H"/>
    <property type="match status" value="1"/>
</dbReference>
<feature type="region of interest" description="Disordered" evidence="3">
    <location>
        <begin position="111"/>
        <end position="133"/>
    </location>
</feature>
<feature type="compositionally biased region" description="Basic and acidic residues" evidence="3">
    <location>
        <begin position="439"/>
        <end position="469"/>
    </location>
</feature>
<proteinExistence type="predicted"/>
<feature type="compositionally biased region" description="Gly residues" evidence="3">
    <location>
        <begin position="573"/>
        <end position="582"/>
    </location>
</feature>
<dbReference type="PROSITE" id="PS50102">
    <property type="entry name" value="RRM"/>
    <property type="match status" value="1"/>
</dbReference>
<dbReference type="InterPro" id="IPR012677">
    <property type="entry name" value="Nucleotide-bd_a/b_plait_sf"/>
</dbReference>
<dbReference type="OrthoDB" id="48651at2759"/>
<dbReference type="Gene3D" id="3.30.70.330">
    <property type="match status" value="1"/>
</dbReference>
<feature type="compositionally biased region" description="Basic and acidic residues" evidence="3">
    <location>
        <begin position="338"/>
        <end position="372"/>
    </location>
</feature>
<dbReference type="Proteomes" id="UP000236621">
    <property type="component" value="Unassembled WGS sequence"/>
</dbReference>
<feature type="compositionally biased region" description="Basic and acidic residues" evidence="3">
    <location>
        <begin position="265"/>
        <end position="290"/>
    </location>
</feature>
<dbReference type="EMBL" id="NRSZ01000469">
    <property type="protein sequence ID" value="PNY27008.1"/>
    <property type="molecule type" value="Genomic_DNA"/>
</dbReference>
<dbReference type="SMART" id="SM00360">
    <property type="entry name" value="RRM"/>
    <property type="match status" value="1"/>
</dbReference>
<feature type="region of interest" description="Disordered" evidence="3">
    <location>
        <begin position="1"/>
        <end position="52"/>
    </location>
</feature>
<dbReference type="InterPro" id="IPR000504">
    <property type="entry name" value="RRM_dom"/>
</dbReference>
<feature type="compositionally biased region" description="Basic and acidic residues" evidence="3">
    <location>
        <begin position="223"/>
        <end position="247"/>
    </location>
</feature>
<name>A0A2K3QHI5_9HYPO</name>
<sequence length="633" mass="68139">QISTRQPQTSATLVGVQQASPPSPSRANPEHHRRRRFPIPLREDGVQPSLRTACPRASVVQSAARHSSTAVMAPKKKEQQKMSLGDFLTDTGFGGGSWADEVEETYVAGTQPLPASDRPRYGAGGNMSSWQDRGYSVRESVPQTFPDKPPYTAHLGNLSYDATTESVTEFFEGCDVVSVRIIEDREMMRPKGFGYVEFTTGDGLKKALDLDGESFQGRMIKIKIADPPRGGDSRGGESSRDLSDWSRKGPLPDLPGRGGRQPSDFGDRRPPRDPAAEPRAAREMTWERRGPLSPIPQQEFGSGSRDGSRPPRPAPEGLGERGESHRGSRHGAGAWGEGRPEGARPPRVDQPERTVTAAEKDMQWRERMRPDAAVKSSTPSRDGSAPPSPALSHAAPAPAGRPRLNLQKRTVSEATDAAAAPAGDAKASPFGAARPIDTAQREKEIEEKRQQAIREKREADEKAKEERRLAKQAAAAKAEADADAEAEAAEAKAAQEEAAKEDEEKPAAEPKEEDEPAQGQNGASGEQKVPIRTREPREPKEQVSNPKSRAAEAGNWRWASGEQRTNRGPPGGPRGGRGGGAPRGPRGEGRGGRANGSPAQTPTTDGEAPTKQEEDGWTTVPNKKGRQGRPVAS</sequence>
<gene>
    <name evidence="5" type="ORF">TCAP_03049</name>
</gene>
<evidence type="ECO:0000256" key="2">
    <source>
        <dbReference type="PROSITE-ProRule" id="PRU00176"/>
    </source>
</evidence>
<organism evidence="5 6">
    <name type="scientific">Tolypocladium capitatum</name>
    <dbReference type="NCBI Taxonomy" id="45235"/>
    <lineage>
        <taxon>Eukaryota</taxon>
        <taxon>Fungi</taxon>
        <taxon>Dikarya</taxon>
        <taxon>Ascomycota</taxon>
        <taxon>Pezizomycotina</taxon>
        <taxon>Sordariomycetes</taxon>
        <taxon>Hypocreomycetidae</taxon>
        <taxon>Hypocreales</taxon>
        <taxon>Ophiocordycipitaceae</taxon>
        <taxon>Tolypocladium</taxon>
    </lineage>
</organism>
<keyword evidence="6" id="KW-1185">Reference proteome</keyword>
<keyword evidence="1 2" id="KW-0694">RNA-binding</keyword>
<evidence type="ECO:0000313" key="6">
    <source>
        <dbReference type="Proteomes" id="UP000236621"/>
    </source>
</evidence>
<dbReference type="AlphaFoldDB" id="A0A2K3QHI5"/>
<accession>A0A2K3QHI5</accession>
<evidence type="ECO:0000259" key="4">
    <source>
        <dbReference type="PROSITE" id="PS50102"/>
    </source>
</evidence>
<dbReference type="GO" id="GO:0005730">
    <property type="term" value="C:nucleolus"/>
    <property type="evidence" value="ECO:0007669"/>
    <property type="project" value="TreeGrafter"/>
</dbReference>
<evidence type="ECO:0000256" key="3">
    <source>
        <dbReference type="SAM" id="MobiDB-lite"/>
    </source>
</evidence>
<dbReference type="STRING" id="45235.A0A2K3QHI5"/>
<feature type="non-terminal residue" evidence="5">
    <location>
        <position position="1"/>
    </location>
</feature>
<dbReference type="SUPFAM" id="SSF54928">
    <property type="entry name" value="RNA-binding domain, RBD"/>
    <property type="match status" value="1"/>
</dbReference>
<dbReference type="InterPro" id="IPR035979">
    <property type="entry name" value="RBD_domain_sf"/>
</dbReference>
<feature type="compositionally biased region" description="Polar residues" evidence="3">
    <location>
        <begin position="1"/>
        <end position="20"/>
    </location>
</feature>
<dbReference type="GO" id="GO:0003723">
    <property type="term" value="F:RNA binding"/>
    <property type="evidence" value="ECO:0007669"/>
    <property type="project" value="UniProtKB-UniRule"/>
</dbReference>
<comment type="caution">
    <text evidence="5">The sequence shown here is derived from an EMBL/GenBank/DDBJ whole genome shotgun (WGS) entry which is preliminary data.</text>
</comment>
<feature type="compositionally biased region" description="Low complexity" evidence="3">
    <location>
        <begin position="414"/>
        <end position="427"/>
    </location>
</feature>
<evidence type="ECO:0000313" key="5">
    <source>
        <dbReference type="EMBL" id="PNY27008.1"/>
    </source>
</evidence>
<evidence type="ECO:0000256" key="1">
    <source>
        <dbReference type="ARBA" id="ARBA00022884"/>
    </source>
</evidence>